<dbReference type="PANTHER" id="PTHR33156:SF73">
    <property type="entry name" value="PROTEIN NUCLEAR FUSION DEFECTIVE 6, CHLOROPLASTIC_MITOCHONDRIAL-LIKE"/>
    <property type="match status" value="1"/>
</dbReference>
<gene>
    <name evidence="1" type="ORF">VNO78_10130</name>
</gene>
<dbReference type="PANTHER" id="PTHR33156">
    <property type="entry name" value="OS02G0230000 PROTEIN"/>
    <property type="match status" value="1"/>
</dbReference>
<accession>A0AAN9SK55</accession>
<evidence type="ECO:0000313" key="2">
    <source>
        <dbReference type="Proteomes" id="UP001386955"/>
    </source>
</evidence>
<dbReference type="Proteomes" id="UP001386955">
    <property type="component" value="Unassembled WGS sequence"/>
</dbReference>
<organism evidence="1 2">
    <name type="scientific">Psophocarpus tetragonolobus</name>
    <name type="common">Winged bean</name>
    <name type="synonym">Dolichos tetragonolobus</name>
    <dbReference type="NCBI Taxonomy" id="3891"/>
    <lineage>
        <taxon>Eukaryota</taxon>
        <taxon>Viridiplantae</taxon>
        <taxon>Streptophyta</taxon>
        <taxon>Embryophyta</taxon>
        <taxon>Tracheophyta</taxon>
        <taxon>Spermatophyta</taxon>
        <taxon>Magnoliopsida</taxon>
        <taxon>eudicotyledons</taxon>
        <taxon>Gunneridae</taxon>
        <taxon>Pentapetalae</taxon>
        <taxon>rosids</taxon>
        <taxon>fabids</taxon>
        <taxon>Fabales</taxon>
        <taxon>Fabaceae</taxon>
        <taxon>Papilionoideae</taxon>
        <taxon>50 kb inversion clade</taxon>
        <taxon>NPAAA clade</taxon>
        <taxon>indigoferoid/millettioid clade</taxon>
        <taxon>Phaseoleae</taxon>
        <taxon>Psophocarpus</taxon>
    </lineage>
</organism>
<keyword evidence="2" id="KW-1185">Reference proteome</keyword>
<reference evidence="1 2" key="1">
    <citation type="submission" date="2024-01" db="EMBL/GenBank/DDBJ databases">
        <title>The genomes of 5 underutilized Papilionoideae crops provide insights into root nodulation and disease resistanc.</title>
        <authorList>
            <person name="Jiang F."/>
        </authorList>
    </citation>
    <scope>NUCLEOTIDE SEQUENCE [LARGE SCALE GENOMIC DNA]</scope>
    <source>
        <strain evidence="1">DUOXIRENSHENG_FW03</strain>
        <tissue evidence="1">Leaves</tissue>
    </source>
</reference>
<name>A0AAN9SK55_PSOTE</name>
<dbReference type="InterPro" id="IPR043459">
    <property type="entry name" value="NFD6/NOXY2-like"/>
</dbReference>
<evidence type="ECO:0000313" key="1">
    <source>
        <dbReference type="EMBL" id="KAK7398956.1"/>
    </source>
</evidence>
<dbReference type="EMBL" id="JAYMYS010000003">
    <property type="protein sequence ID" value="KAK7398956.1"/>
    <property type="molecule type" value="Genomic_DNA"/>
</dbReference>
<dbReference type="AlphaFoldDB" id="A0AAN9SK55"/>
<protein>
    <submittedName>
        <fullName evidence="1">Uncharacterized protein</fullName>
    </submittedName>
</protein>
<comment type="caution">
    <text evidence="1">The sequence shown here is derived from an EMBL/GenBank/DDBJ whole genome shotgun (WGS) entry which is preliminary data.</text>
</comment>
<proteinExistence type="predicted"/>
<sequence length="112" mass="12067">MASSKALGRLSSGLLSLAPKNFTKSSLSLRLNPLSLSARRLSRFPVELGCLQSAMPLHSAVASARLVSSLSIHSLAWGLVPQEYEPLRKLLSDNVKVLDPWLTVDLGGMGRK</sequence>